<reference evidence="1 2" key="1">
    <citation type="journal article" date="2020" name="Cell">
        <title>Large-Scale Comparative Analyses of Tick Genomes Elucidate Their Genetic Diversity and Vector Capacities.</title>
        <authorList>
            <consortium name="Tick Genome and Microbiome Consortium (TIGMIC)"/>
            <person name="Jia N."/>
            <person name="Wang J."/>
            <person name="Shi W."/>
            <person name="Du L."/>
            <person name="Sun Y."/>
            <person name="Zhan W."/>
            <person name="Jiang J.F."/>
            <person name="Wang Q."/>
            <person name="Zhang B."/>
            <person name="Ji P."/>
            <person name="Bell-Sakyi L."/>
            <person name="Cui X.M."/>
            <person name="Yuan T.T."/>
            <person name="Jiang B.G."/>
            <person name="Yang W.F."/>
            <person name="Lam T.T."/>
            <person name="Chang Q.C."/>
            <person name="Ding S.J."/>
            <person name="Wang X.J."/>
            <person name="Zhu J.G."/>
            <person name="Ruan X.D."/>
            <person name="Zhao L."/>
            <person name="Wei J.T."/>
            <person name="Ye R.Z."/>
            <person name="Que T.C."/>
            <person name="Du C.H."/>
            <person name="Zhou Y.H."/>
            <person name="Cheng J.X."/>
            <person name="Dai P.F."/>
            <person name="Guo W.B."/>
            <person name="Han X.H."/>
            <person name="Huang E.J."/>
            <person name="Li L.F."/>
            <person name="Wei W."/>
            <person name="Gao Y.C."/>
            <person name="Liu J.Z."/>
            <person name="Shao H.Z."/>
            <person name="Wang X."/>
            <person name="Wang C.C."/>
            <person name="Yang T.C."/>
            <person name="Huo Q.B."/>
            <person name="Li W."/>
            <person name="Chen H.Y."/>
            <person name="Chen S.E."/>
            <person name="Zhou L.G."/>
            <person name="Ni X.B."/>
            <person name="Tian J.H."/>
            <person name="Sheng Y."/>
            <person name="Liu T."/>
            <person name="Pan Y.S."/>
            <person name="Xia L.Y."/>
            <person name="Li J."/>
            <person name="Zhao F."/>
            <person name="Cao W.C."/>
        </authorList>
    </citation>
    <scope>NUCLEOTIDE SEQUENCE [LARGE SCALE GENOMIC DNA]</scope>
    <source>
        <strain evidence="1">Iper-2018</strain>
    </source>
</reference>
<keyword evidence="2" id="KW-1185">Reference proteome</keyword>
<comment type="caution">
    <text evidence="1">The sequence shown here is derived from an EMBL/GenBank/DDBJ whole genome shotgun (WGS) entry which is preliminary data.</text>
</comment>
<sequence length="482" mass="53038">MEVVVAGENLPPEQYDESWTVIRRRQRVLDAACQPDSTPPPLPATSPTASSATKSSTGLAPARGRPRHRAPPAERLPEDHVKVVLRPRNGLNISTVSPTTLADCVTQAAQLTSDPRDRILSAQGNCSVNAILVKGKQYEFAAHVSAPANTTAGIIFNITEEDSQAEINQVLIKSNPDLSILAAKRLGETNAVQILFNGPKTEACTKCWQKGHRQDVCPYQIIRCANCGLENPNDNHPCTPRCVVCGGPHLMGTPECPKRFHPRRKQPHRIEKPPPNTDDAKHWPALPDRGRSASKSPAGASRTTRSPSINRSRTPSTERGRSSHGAARNTRRASSRNRPKARDTSKTVSFGVEVDHSQPSHTHSPHAPPPSQIPQEVAAELAKFRAEMAALQRENQNLLRELKGPRDNSTRFPWERSRNTKATVCPNSRSSSADRDDKVTYNHVRPGPTYVAHSGSRVTRLTAVLLDTPYFLFHYECELVRV</sequence>
<name>A0AC60PBD5_IXOPE</name>
<protein>
    <submittedName>
        <fullName evidence="1">Uncharacterized protein</fullName>
    </submittedName>
</protein>
<proteinExistence type="predicted"/>
<organism evidence="1 2">
    <name type="scientific">Ixodes persulcatus</name>
    <name type="common">Taiga tick</name>
    <dbReference type="NCBI Taxonomy" id="34615"/>
    <lineage>
        <taxon>Eukaryota</taxon>
        <taxon>Metazoa</taxon>
        <taxon>Ecdysozoa</taxon>
        <taxon>Arthropoda</taxon>
        <taxon>Chelicerata</taxon>
        <taxon>Arachnida</taxon>
        <taxon>Acari</taxon>
        <taxon>Parasitiformes</taxon>
        <taxon>Ixodida</taxon>
        <taxon>Ixodoidea</taxon>
        <taxon>Ixodidae</taxon>
        <taxon>Ixodinae</taxon>
        <taxon>Ixodes</taxon>
    </lineage>
</organism>
<evidence type="ECO:0000313" key="2">
    <source>
        <dbReference type="Proteomes" id="UP000805193"/>
    </source>
</evidence>
<evidence type="ECO:0000313" key="1">
    <source>
        <dbReference type="EMBL" id="KAG0416961.1"/>
    </source>
</evidence>
<accession>A0AC60PBD5</accession>
<dbReference type="EMBL" id="JABSTQ010010903">
    <property type="protein sequence ID" value="KAG0416961.1"/>
    <property type="molecule type" value="Genomic_DNA"/>
</dbReference>
<gene>
    <name evidence="1" type="ORF">HPB47_005987</name>
</gene>
<dbReference type="Proteomes" id="UP000805193">
    <property type="component" value="Unassembled WGS sequence"/>
</dbReference>